<feature type="compositionally biased region" description="Basic and acidic residues" evidence="1">
    <location>
        <begin position="472"/>
        <end position="484"/>
    </location>
</feature>
<feature type="compositionally biased region" description="Basic and acidic residues" evidence="1">
    <location>
        <begin position="640"/>
        <end position="655"/>
    </location>
</feature>
<dbReference type="EMBL" id="CAXAMN010004003">
    <property type="protein sequence ID" value="CAK9007265.1"/>
    <property type="molecule type" value="Genomic_DNA"/>
</dbReference>
<protein>
    <submittedName>
        <fullName evidence="2">Uncharacterized protein</fullName>
    </submittedName>
</protein>
<reference evidence="2 3" key="1">
    <citation type="submission" date="2024-02" db="EMBL/GenBank/DDBJ databases">
        <authorList>
            <person name="Chen Y."/>
            <person name="Shah S."/>
            <person name="Dougan E. K."/>
            <person name="Thang M."/>
            <person name="Chan C."/>
        </authorList>
    </citation>
    <scope>NUCLEOTIDE SEQUENCE [LARGE SCALE GENOMIC DNA]</scope>
</reference>
<accession>A0ABP0IYY7</accession>
<feature type="region of interest" description="Disordered" evidence="1">
    <location>
        <begin position="466"/>
        <end position="499"/>
    </location>
</feature>
<evidence type="ECO:0000313" key="3">
    <source>
        <dbReference type="Proteomes" id="UP001642484"/>
    </source>
</evidence>
<evidence type="ECO:0000256" key="1">
    <source>
        <dbReference type="SAM" id="MobiDB-lite"/>
    </source>
</evidence>
<name>A0ABP0IYY7_9DINO</name>
<feature type="region of interest" description="Disordered" evidence="1">
    <location>
        <begin position="640"/>
        <end position="699"/>
    </location>
</feature>
<gene>
    <name evidence="2" type="ORF">CCMP2556_LOCUS8772</name>
</gene>
<dbReference type="Proteomes" id="UP001642484">
    <property type="component" value="Unassembled WGS sequence"/>
</dbReference>
<proteinExistence type="predicted"/>
<dbReference type="Gene3D" id="3.90.120.10">
    <property type="entry name" value="DNA Methylase, subunit A, domain 2"/>
    <property type="match status" value="1"/>
</dbReference>
<dbReference type="Gene3D" id="3.40.50.150">
    <property type="entry name" value="Vaccinia Virus protein VP39"/>
    <property type="match status" value="1"/>
</dbReference>
<dbReference type="InterPro" id="IPR029063">
    <property type="entry name" value="SAM-dependent_MTases_sf"/>
</dbReference>
<comment type="caution">
    <text evidence="2">The sequence shown here is derived from an EMBL/GenBank/DDBJ whole genome shotgun (WGS) entry which is preliminary data.</text>
</comment>
<sequence>MKVQEPGARFRLEKLGITKDKVETSEVGERGLERPEEYWVELSTYEADPSNPAVEPSDYIYELVDGVMKPGATIGNAGGRKRKAEKVIEIGIGGGDAVDGSEFSDLNPADKEIVTNYADKLKKLRDVNPPLSEPQFKSNIQELLNECHTFLNDLKTKKRSAQRRSNAEDPLVHALESLEEQTNEHVKILKCVQGSAQVDTTTSLIAMIDDAADQHGSQFNHVVIRKALKHLVNQDVQLADWDRLTTSTKNTIDSRFQVGPDNVTGDAFYKILMTQTFQKLIKLVLPWLDKAIDAARDVGAIPEADVISKWDVTRELSGIESFKPVMELITLIGLIGKDITYIRGGAENRLIKVSMKPFRKIVGSFLKSMMPLIGMTDQAQHDPLDFTEAIDKCEQISLRSVCLPLMDSDRQLGDCMSLIASVTDVSELAELVSKADAAYHNQVSLLAIVTVMNIICSKRWQKAVNGNSDPPENLKAETGDDLQHTETATEEEPKQFATPNEAEEEWVFGSFKLSEPWEDVHSFNSWLANNNGSDPQSTGLSSGKLNFKFEVSDVIGSASKVMLQKALNKDGSQLAAKIRALPRDFTVGDGFHVRAYRLISSDFALPQRRVRLYIVGFSKDEFFLPDDHVSVQDELEKRLSHRARIESKDKDTTEKKKSKKHAGTPPGGANAALDSNVVIKEKESTKWQTTHQDLAKTRV</sequence>
<evidence type="ECO:0000313" key="2">
    <source>
        <dbReference type="EMBL" id="CAK9007265.1"/>
    </source>
</evidence>
<keyword evidence="3" id="KW-1185">Reference proteome</keyword>
<organism evidence="2 3">
    <name type="scientific">Durusdinium trenchii</name>
    <dbReference type="NCBI Taxonomy" id="1381693"/>
    <lineage>
        <taxon>Eukaryota</taxon>
        <taxon>Sar</taxon>
        <taxon>Alveolata</taxon>
        <taxon>Dinophyceae</taxon>
        <taxon>Suessiales</taxon>
        <taxon>Symbiodiniaceae</taxon>
        <taxon>Durusdinium</taxon>
    </lineage>
</organism>